<dbReference type="Pfam" id="PF00072">
    <property type="entry name" value="Response_reg"/>
    <property type="match status" value="1"/>
</dbReference>
<dbReference type="Proteomes" id="UP000176192">
    <property type="component" value="Unassembled WGS sequence"/>
</dbReference>
<evidence type="ECO:0000259" key="4">
    <source>
        <dbReference type="PROSITE" id="PS50110"/>
    </source>
</evidence>
<sequence>MSGEKQKILMVDDDKFILDMYALKFSQNNFEVHVAGNGEEALERLRAGLSPQVILMDLIMPDMDGFEMLEKINADKLSPNSIKIVLSNRTEQADIDKSRSLGAAGYIVKANFTPVEVIEKVKEILKAESQEKIKAVNK</sequence>
<dbReference type="GO" id="GO:0000160">
    <property type="term" value="P:phosphorelay signal transduction system"/>
    <property type="evidence" value="ECO:0007669"/>
    <property type="project" value="UniProtKB-KW"/>
</dbReference>
<evidence type="ECO:0000313" key="5">
    <source>
        <dbReference type="EMBL" id="OGJ04318.1"/>
    </source>
</evidence>
<proteinExistence type="predicted"/>
<evidence type="ECO:0000313" key="6">
    <source>
        <dbReference type="Proteomes" id="UP000176192"/>
    </source>
</evidence>
<name>A0A1F6YD60_9BACT</name>
<dbReference type="AlphaFoldDB" id="A0A1F6YD60"/>
<keyword evidence="2" id="KW-0902">Two-component regulatory system</keyword>
<dbReference type="PANTHER" id="PTHR44591:SF14">
    <property type="entry name" value="PROTEIN PILG"/>
    <property type="match status" value="1"/>
</dbReference>
<evidence type="ECO:0000256" key="1">
    <source>
        <dbReference type="ARBA" id="ARBA00022553"/>
    </source>
</evidence>
<dbReference type="PANTHER" id="PTHR44591">
    <property type="entry name" value="STRESS RESPONSE REGULATOR PROTEIN 1"/>
    <property type="match status" value="1"/>
</dbReference>
<dbReference type="EMBL" id="MFVV01000001">
    <property type="protein sequence ID" value="OGJ04318.1"/>
    <property type="molecule type" value="Genomic_DNA"/>
</dbReference>
<evidence type="ECO:0000256" key="3">
    <source>
        <dbReference type="PROSITE-ProRule" id="PRU00169"/>
    </source>
</evidence>
<dbReference type="InterPro" id="IPR050595">
    <property type="entry name" value="Bact_response_regulator"/>
</dbReference>
<feature type="domain" description="Response regulatory" evidence="4">
    <location>
        <begin position="7"/>
        <end position="124"/>
    </location>
</feature>
<dbReference type="PROSITE" id="PS50110">
    <property type="entry name" value="RESPONSE_REGULATORY"/>
    <property type="match status" value="1"/>
</dbReference>
<protein>
    <recommendedName>
        <fullName evidence="4">Response regulatory domain-containing protein</fullName>
    </recommendedName>
</protein>
<dbReference type="InterPro" id="IPR011006">
    <property type="entry name" value="CheY-like_superfamily"/>
</dbReference>
<comment type="caution">
    <text evidence="5">The sequence shown here is derived from an EMBL/GenBank/DDBJ whole genome shotgun (WGS) entry which is preliminary data.</text>
</comment>
<evidence type="ECO:0000256" key="2">
    <source>
        <dbReference type="ARBA" id="ARBA00023012"/>
    </source>
</evidence>
<keyword evidence="1 3" id="KW-0597">Phosphoprotein</keyword>
<dbReference type="STRING" id="1801797.A3G06_02100"/>
<dbReference type="SMART" id="SM00448">
    <property type="entry name" value="REC"/>
    <property type="match status" value="1"/>
</dbReference>
<dbReference type="InterPro" id="IPR001789">
    <property type="entry name" value="Sig_transdc_resp-reg_receiver"/>
</dbReference>
<feature type="modified residue" description="4-aspartylphosphate" evidence="3">
    <location>
        <position position="57"/>
    </location>
</feature>
<accession>A0A1F6YD60</accession>
<dbReference type="SUPFAM" id="SSF52172">
    <property type="entry name" value="CheY-like"/>
    <property type="match status" value="1"/>
</dbReference>
<organism evidence="5 6">
    <name type="scientific">Candidatus Nomurabacteria bacterium RIFCSPLOWO2_12_FULL_46_14</name>
    <dbReference type="NCBI Taxonomy" id="1801797"/>
    <lineage>
        <taxon>Bacteria</taxon>
        <taxon>Candidatus Nomuraibacteriota</taxon>
    </lineage>
</organism>
<dbReference type="Gene3D" id="3.40.50.2300">
    <property type="match status" value="1"/>
</dbReference>
<reference evidence="5 6" key="1">
    <citation type="journal article" date="2016" name="Nat. Commun.">
        <title>Thousands of microbial genomes shed light on interconnected biogeochemical processes in an aquifer system.</title>
        <authorList>
            <person name="Anantharaman K."/>
            <person name="Brown C.T."/>
            <person name="Hug L.A."/>
            <person name="Sharon I."/>
            <person name="Castelle C.J."/>
            <person name="Probst A.J."/>
            <person name="Thomas B.C."/>
            <person name="Singh A."/>
            <person name="Wilkins M.J."/>
            <person name="Karaoz U."/>
            <person name="Brodie E.L."/>
            <person name="Williams K.H."/>
            <person name="Hubbard S.S."/>
            <person name="Banfield J.F."/>
        </authorList>
    </citation>
    <scope>NUCLEOTIDE SEQUENCE [LARGE SCALE GENOMIC DNA]</scope>
</reference>
<gene>
    <name evidence="5" type="ORF">A3G06_02100</name>
</gene>